<gene>
    <name evidence="8" type="ORF">AAEO57_00550</name>
</gene>
<evidence type="ECO:0000313" key="8">
    <source>
        <dbReference type="EMBL" id="MEL1252245.1"/>
    </source>
</evidence>
<keyword evidence="4 7" id="KW-0808">Transferase</keyword>
<dbReference type="PRINTS" id="PR00505">
    <property type="entry name" value="D12N6MTFRASE"/>
</dbReference>
<protein>
    <recommendedName>
        <fullName evidence="2 7">Site-specific DNA-methyltransferase (adenine-specific)</fullName>
        <ecNumber evidence="2 7">2.1.1.72</ecNumber>
    </recommendedName>
</protein>
<dbReference type="PANTHER" id="PTHR30481:SF3">
    <property type="entry name" value="DNA ADENINE METHYLASE"/>
    <property type="match status" value="1"/>
</dbReference>
<dbReference type="PIRSF" id="PIRSF000398">
    <property type="entry name" value="M_m6A_EcoRV"/>
    <property type="match status" value="1"/>
</dbReference>
<sequence length="290" mass="33359">MQLTLEEKYGTYYPPKSQLLKWVGNKQKFASEITRYFPTQYGRYFEPFLGSGAILATVAPHNGLGSDTFEPLMQIWKMLKTNSSELVDWYAERRNKIGEETKVEVYKKVLASYNENPNGADFLFLTRSCYGGIIRFRKADGYMSTPCGVHDPISVESFSKRVIEWKNRLNKVDFAHCDYREAFSQAKYGDLIYCDPPYSHSQAILYGAQDFRLEDLLLEIDKAKSKGVRVALSIDGHKKSGNLLCDLPIEHGIFENELYINCGRSMLRRFQLEGQTLENENVSDRLLLSY</sequence>
<comment type="similarity">
    <text evidence="1 7">Belongs to the N(4)/N(6)-methyltransferase family.</text>
</comment>
<dbReference type="Proteomes" id="UP001485226">
    <property type="component" value="Unassembled WGS sequence"/>
</dbReference>
<evidence type="ECO:0000256" key="7">
    <source>
        <dbReference type="RuleBase" id="RU361257"/>
    </source>
</evidence>
<dbReference type="Gene3D" id="1.10.1020.10">
    <property type="entry name" value="Adenine-specific Methyltransferase, Domain 2"/>
    <property type="match status" value="1"/>
</dbReference>
<organism evidence="8 9">
    <name type="scientific">Flavobacterium calami</name>
    <dbReference type="NCBI Taxonomy" id="3139144"/>
    <lineage>
        <taxon>Bacteria</taxon>
        <taxon>Pseudomonadati</taxon>
        <taxon>Bacteroidota</taxon>
        <taxon>Flavobacteriia</taxon>
        <taxon>Flavobacteriales</taxon>
        <taxon>Flavobacteriaceae</taxon>
        <taxon>Flavobacterium</taxon>
    </lineage>
</organism>
<dbReference type="InterPro" id="IPR002052">
    <property type="entry name" value="DNA_methylase_N6_adenine_CS"/>
</dbReference>
<dbReference type="NCBIfam" id="TIGR00571">
    <property type="entry name" value="dam"/>
    <property type="match status" value="1"/>
</dbReference>
<keyword evidence="5 7" id="KW-0949">S-adenosyl-L-methionine</keyword>
<evidence type="ECO:0000256" key="1">
    <source>
        <dbReference type="ARBA" id="ARBA00006594"/>
    </source>
</evidence>
<dbReference type="EC" id="2.1.1.72" evidence="2 7"/>
<dbReference type="GO" id="GO:0009007">
    <property type="term" value="F:site-specific DNA-methyltransferase (adenine-specific) activity"/>
    <property type="evidence" value="ECO:0007669"/>
    <property type="project" value="UniProtKB-EC"/>
</dbReference>
<accession>A0ABU9IIJ3</accession>
<dbReference type="InterPro" id="IPR029063">
    <property type="entry name" value="SAM-dependent_MTases_sf"/>
</dbReference>
<evidence type="ECO:0000256" key="2">
    <source>
        <dbReference type="ARBA" id="ARBA00011900"/>
    </source>
</evidence>
<name>A0ABU9IIJ3_9FLAO</name>
<evidence type="ECO:0000256" key="5">
    <source>
        <dbReference type="ARBA" id="ARBA00022691"/>
    </source>
</evidence>
<keyword evidence="9" id="KW-1185">Reference proteome</keyword>
<dbReference type="PANTHER" id="PTHR30481">
    <property type="entry name" value="DNA ADENINE METHYLASE"/>
    <property type="match status" value="1"/>
</dbReference>
<dbReference type="InterPro" id="IPR012327">
    <property type="entry name" value="MeTrfase_D12"/>
</dbReference>
<comment type="caution">
    <text evidence="8">The sequence shown here is derived from an EMBL/GenBank/DDBJ whole genome shotgun (WGS) entry which is preliminary data.</text>
</comment>
<dbReference type="EMBL" id="JBBYHS010000001">
    <property type="protein sequence ID" value="MEL1252245.1"/>
    <property type="molecule type" value="Genomic_DNA"/>
</dbReference>
<dbReference type="PROSITE" id="PS00092">
    <property type="entry name" value="N6_MTASE"/>
    <property type="match status" value="1"/>
</dbReference>
<dbReference type="InterPro" id="IPR012263">
    <property type="entry name" value="M_m6A_EcoRV"/>
</dbReference>
<evidence type="ECO:0000256" key="6">
    <source>
        <dbReference type="ARBA" id="ARBA00047942"/>
    </source>
</evidence>
<keyword evidence="3 7" id="KW-0489">Methyltransferase</keyword>
<evidence type="ECO:0000256" key="3">
    <source>
        <dbReference type="ARBA" id="ARBA00022603"/>
    </source>
</evidence>
<evidence type="ECO:0000256" key="4">
    <source>
        <dbReference type="ARBA" id="ARBA00022679"/>
    </source>
</evidence>
<evidence type="ECO:0000313" key="9">
    <source>
        <dbReference type="Proteomes" id="UP001485226"/>
    </source>
</evidence>
<dbReference type="GO" id="GO:0032259">
    <property type="term" value="P:methylation"/>
    <property type="evidence" value="ECO:0007669"/>
    <property type="project" value="UniProtKB-KW"/>
</dbReference>
<proteinExistence type="inferred from homology"/>
<dbReference type="Gene3D" id="3.40.50.150">
    <property type="entry name" value="Vaccinia Virus protein VP39"/>
    <property type="match status" value="1"/>
</dbReference>
<dbReference type="InterPro" id="IPR023095">
    <property type="entry name" value="Ade_MeTrfase_dom_2"/>
</dbReference>
<reference evidence="8 9" key="1">
    <citation type="submission" date="2024-04" db="EMBL/GenBank/DDBJ databases">
        <title>Flavobacterium sp. DGU38 16S ribosomal RNA gene Genome sequencing and assembly.</title>
        <authorList>
            <person name="Park S."/>
        </authorList>
    </citation>
    <scope>NUCLEOTIDE SEQUENCE [LARGE SCALE GENOMIC DNA]</scope>
    <source>
        <strain evidence="8 9">DGU38</strain>
    </source>
</reference>
<comment type="catalytic activity">
    <reaction evidence="6 7">
        <text>a 2'-deoxyadenosine in DNA + S-adenosyl-L-methionine = an N(6)-methyl-2'-deoxyadenosine in DNA + S-adenosyl-L-homocysteine + H(+)</text>
        <dbReference type="Rhea" id="RHEA:15197"/>
        <dbReference type="Rhea" id="RHEA-COMP:12418"/>
        <dbReference type="Rhea" id="RHEA-COMP:12419"/>
        <dbReference type="ChEBI" id="CHEBI:15378"/>
        <dbReference type="ChEBI" id="CHEBI:57856"/>
        <dbReference type="ChEBI" id="CHEBI:59789"/>
        <dbReference type="ChEBI" id="CHEBI:90615"/>
        <dbReference type="ChEBI" id="CHEBI:90616"/>
        <dbReference type="EC" id="2.1.1.72"/>
    </reaction>
</comment>
<dbReference type="SUPFAM" id="SSF53335">
    <property type="entry name" value="S-adenosyl-L-methionine-dependent methyltransferases"/>
    <property type="match status" value="1"/>
</dbReference>
<dbReference type="Pfam" id="PF02086">
    <property type="entry name" value="MethyltransfD12"/>
    <property type="match status" value="1"/>
</dbReference>
<dbReference type="RefSeq" id="WP_341688409.1">
    <property type="nucleotide sequence ID" value="NZ_JBBYHS010000001.1"/>
</dbReference>